<feature type="domain" description="Bacterial transcriptional activator" evidence="1">
    <location>
        <begin position="92"/>
        <end position="238"/>
    </location>
</feature>
<dbReference type="Pfam" id="PF13401">
    <property type="entry name" value="AAA_22"/>
    <property type="match status" value="1"/>
</dbReference>
<proteinExistence type="predicted"/>
<dbReference type="InterPro" id="IPR027417">
    <property type="entry name" value="P-loop_NTPase"/>
</dbReference>
<dbReference type="Gene3D" id="3.40.50.300">
    <property type="entry name" value="P-loop containing nucleotide triphosphate hydrolases"/>
    <property type="match status" value="1"/>
</dbReference>
<dbReference type="PANTHER" id="PTHR47691:SF3">
    <property type="entry name" value="HTH-TYPE TRANSCRIPTIONAL REGULATOR RV0890C-RELATED"/>
    <property type="match status" value="1"/>
</dbReference>
<dbReference type="Gene3D" id="1.25.40.10">
    <property type="entry name" value="Tetratricopeptide repeat domain"/>
    <property type="match status" value="2"/>
</dbReference>
<name>A0A841FMV3_9ACTN</name>
<dbReference type="SUPFAM" id="SSF48452">
    <property type="entry name" value="TPR-like"/>
    <property type="match status" value="2"/>
</dbReference>
<dbReference type="RefSeq" id="WP_184786785.1">
    <property type="nucleotide sequence ID" value="NZ_BONT01000013.1"/>
</dbReference>
<dbReference type="PRINTS" id="PR00364">
    <property type="entry name" value="DISEASERSIST"/>
</dbReference>
<protein>
    <submittedName>
        <fullName evidence="2">Putative ATPase</fullName>
    </submittedName>
</protein>
<evidence type="ECO:0000313" key="2">
    <source>
        <dbReference type="EMBL" id="MBB6033939.1"/>
    </source>
</evidence>
<organism evidence="2 3">
    <name type="scientific">Phytomonospora endophytica</name>
    <dbReference type="NCBI Taxonomy" id="714109"/>
    <lineage>
        <taxon>Bacteria</taxon>
        <taxon>Bacillati</taxon>
        <taxon>Actinomycetota</taxon>
        <taxon>Actinomycetes</taxon>
        <taxon>Micromonosporales</taxon>
        <taxon>Micromonosporaceae</taxon>
        <taxon>Phytomonospora</taxon>
    </lineage>
</organism>
<evidence type="ECO:0000259" key="1">
    <source>
        <dbReference type="SMART" id="SM01043"/>
    </source>
</evidence>
<dbReference type="Pfam" id="PF03704">
    <property type="entry name" value="BTAD"/>
    <property type="match status" value="1"/>
</dbReference>
<sequence length="1043" mass="111890">MTAELILLSRVAHRDKEITAPRLRGLLALLADDLTAGCGTARLVDGLWPEDRPENPGKALQVLVSRARALLGADVLASTPTGYRLALGEDAVDAAAVLARSDESARAARAGDHVTALAAADRGLAHWHGVTPRPDADTDDPLAVLRADRARTHRALTRGRALALSRLGRRAEAVEALTAIFDANPRDEEVLLELLRSEAATLGTAAALARYDDHRVRLRDELGSDPGTALKAAHRELLQAETPVVRQGVTHEPNRLLGRDTDLQAVADLLHTSRVTSIVGPGGLGKTRLAHAVGRAADQRLVQFVALAGVTAEEDVAAEVAGALGVRQKPGLELVAGIVSALAGRSTLLVLDNCEHVLGGVAELVGALVSMAPETRVLTTSRAPLGLSSETVYALPELDLATAVELFTQRARAARPNAELPAAAVEEVCRNLDGLPLAVELAAARIRVMSVAEIARNLDDRFSLLRGGSRDAPERHRTLQAVVDWSWNLLDEDSRAALRALSIFPGGFTAEAARHLLGPGAIDILEQLTEQSLLRTRDSITGVRFGMLETVREFCAARRANDGESPRVAEGFLAWVRALAAARHLDGLGPQPFAFTAAIRDEQDNLLLALRMGLEHGDGATVASATALLAGMWTVDTNHARISRLTLEVDGMLSHYRPEPAYVDVTRAAVTLCLANTLLVTGPGPYRSIATLRRLPAPAAGEGLGAIALIIRDIGHYLGPDRTHIRELCDSPDRHLSGGACGIYSYLAEADGDAEGAMAAAWRMLSAFDPRTDPWMRCMAHGRISDLCLQQDRPEEARDQLEAAMRIMESLGEWTDQVGVRWGLVLANLQIGDVDAAEDWMRKILPEITDKLVGVLRPDFGIEAEILLARGQIDAGLRMWRATTLQVQGPDIVVDPYLEAWVLEAESITVVAHARHGRIDLVTEIADTLPLKLRALLPGRFPVASGTIMHDPIRGIALVAIAMADLARHSGDPVVARRAVRMIALAERMRFLRGFQPTMAPAGVAAAAREADGPAYDEAISSYAGLSPERLREHVAELLSERG</sequence>
<dbReference type="Proteomes" id="UP000548476">
    <property type="component" value="Unassembled WGS sequence"/>
</dbReference>
<dbReference type="InterPro" id="IPR036388">
    <property type="entry name" value="WH-like_DNA-bd_sf"/>
</dbReference>
<dbReference type="PANTHER" id="PTHR47691">
    <property type="entry name" value="REGULATOR-RELATED"/>
    <property type="match status" value="1"/>
</dbReference>
<gene>
    <name evidence="2" type="ORF">HNR73_001789</name>
</gene>
<dbReference type="SMART" id="SM01043">
    <property type="entry name" value="BTAD"/>
    <property type="match status" value="1"/>
</dbReference>
<comment type="caution">
    <text evidence="2">The sequence shown here is derived from an EMBL/GenBank/DDBJ whole genome shotgun (WGS) entry which is preliminary data.</text>
</comment>
<accession>A0A841FMV3</accession>
<dbReference type="SUPFAM" id="SSF52540">
    <property type="entry name" value="P-loop containing nucleoside triphosphate hydrolases"/>
    <property type="match status" value="1"/>
</dbReference>
<keyword evidence="3" id="KW-1185">Reference proteome</keyword>
<reference evidence="2 3" key="1">
    <citation type="submission" date="2020-08" db="EMBL/GenBank/DDBJ databases">
        <title>Genomic Encyclopedia of Type Strains, Phase IV (KMG-IV): sequencing the most valuable type-strain genomes for metagenomic binning, comparative biology and taxonomic classification.</title>
        <authorList>
            <person name="Goeker M."/>
        </authorList>
    </citation>
    <scope>NUCLEOTIDE SEQUENCE [LARGE SCALE GENOMIC DNA]</scope>
    <source>
        <strain evidence="2 3">YIM 65646</strain>
    </source>
</reference>
<dbReference type="Gene3D" id="1.10.10.10">
    <property type="entry name" value="Winged helix-like DNA-binding domain superfamily/Winged helix DNA-binding domain"/>
    <property type="match status" value="1"/>
</dbReference>
<dbReference type="InterPro" id="IPR005158">
    <property type="entry name" value="BTAD"/>
</dbReference>
<dbReference type="EMBL" id="JACHGT010000003">
    <property type="protein sequence ID" value="MBB6033939.1"/>
    <property type="molecule type" value="Genomic_DNA"/>
</dbReference>
<dbReference type="AlphaFoldDB" id="A0A841FMV3"/>
<dbReference type="InterPro" id="IPR011990">
    <property type="entry name" value="TPR-like_helical_dom_sf"/>
</dbReference>
<dbReference type="GO" id="GO:0016887">
    <property type="term" value="F:ATP hydrolysis activity"/>
    <property type="evidence" value="ECO:0007669"/>
    <property type="project" value="InterPro"/>
</dbReference>
<evidence type="ECO:0000313" key="3">
    <source>
        <dbReference type="Proteomes" id="UP000548476"/>
    </source>
</evidence>
<dbReference type="InterPro" id="IPR049945">
    <property type="entry name" value="AAA_22"/>
</dbReference>